<organism evidence="2 3">
    <name type="scientific">Marinomonas arenicola</name>
    <dbReference type="NCBI Taxonomy" id="569601"/>
    <lineage>
        <taxon>Bacteria</taxon>
        <taxon>Pseudomonadati</taxon>
        <taxon>Pseudomonadota</taxon>
        <taxon>Gammaproteobacteria</taxon>
        <taxon>Oceanospirillales</taxon>
        <taxon>Oceanospirillaceae</taxon>
        <taxon>Marinomonas</taxon>
    </lineage>
</organism>
<comment type="caution">
    <text evidence="2">The sequence shown here is derived from an EMBL/GenBank/DDBJ whole genome shotgun (WGS) entry which is preliminary data.</text>
</comment>
<dbReference type="Proteomes" id="UP001379949">
    <property type="component" value="Unassembled WGS sequence"/>
</dbReference>
<dbReference type="GO" id="GO:0004497">
    <property type="term" value="F:monooxygenase activity"/>
    <property type="evidence" value="ECO:0007669"/>
    <property type="project" value="UniProtKB-KW"/>
</dbReference>
<keyword evidence="2" id="KW-0560">Oxidoreductase</keyword>
<dbReference type="PANTHER" id="PTHR33336">
    <property type="entry name" value="QUINOL MONOOXYGENASE YGIN-RELATED"/>
    <property type="match status" value="1"/>
</dbReference>
<keyword evidence="3" id="KW-1185">Reference proteome</keyword>
<dbReference type="InterPro" id="IPR011008">
    <property type="entry name" value="Dimeric_a/b-barrel"/>
</dbReference>
<dbReference type="InterPro" id="IPR050744">
    <property type="entry name" value="AI-2_Isomerase_LsrG"/>
</dbReference>
<accession>A0ABU9G5T5</accession>
<dbReference type="Gene3D" id="3.30.70.100">
    <property type="match status" value="1"/>
</dbReference>
<dbReference type="Pfam" id="PF03992">
    <property type="entry name" value="ABM"/>
    <property type="match status" value="1"/>
</dbReference>
<evidence type="ECO:0000313" key="2">
    <source>
        <dbReference type="EMBL" id="MEL0613849.1"/>
    </source>
</evidence>
<evidence type="ECO:0000313" key="3">
    <source>
        <dbReference type="Proteomes" id="UP001379949"/>
    </source>
</evidence>
<feature type="domain" description="ABM" evidence="1">
    <location>
        <begin position="4"/>
        <end position="92"/>
    </location>
</feature>
<reference evidence="2 3" key="1">
    <citation type="submission" date="2024-02" db="EMBL/GenBank/DDBJ databases">
        <title>Bacteria isolated from the canopy kelp, Nereocystis luetkeana.</title>
        <authorList>
            <person name="Pfister C.A."/>
            <person name="Younker I.T."/>
            <person name="Light S.H."/>
        </authorList>
    </citation>
    <scope>NUCLEOTIDE SEQUENCE [LARGE SCALE GENOMIC DNA]</scope>
    <source>
        <strain evidence="2 3">TI.4.07</strain>
    </source>
</reference>
<dbReference type="PANTHER" id="PTHR33336:SF3">
    <property type="entry name" value="ABM DOMAIN-CONTAINING PROTEIN"/>
    <property type="match status" value="1"/>
</dbReference>
<dbReference type="SUPFAM" id="SSF54909">
    <property type="entry name" value="Dimeric alpha+beta barrel"/>
    <property type="match status" value="1"/>
</dbReference>
<protein>
    <submittedName>
        <fullName evidence="2">Quinol monooxygenase</fullName>
        <ecNumber evidence="2">1.-.-.-</ecNumber>
    </submittedName>
</protein>
<sequence length="96" mass="11005">MTKLTVVAHIVAKEDKVELVKTALLKLIDVTRAEEGCINYDLHQDNQLATHFMFYENWESRELWQAHMGNSHLAEYVEATEGAVTSFVLNEMTHIS</sequence>
<dbReference type="EC" id="1.-.-.-" evidence="2"/>
<dbReference type="EMBL" id="JBAKAR010000009">
    <property type="protein sequence ID" value="MEL0613849.1"/>
    <property type="molecule type" value="Genomic_DNA"/>
</dbReference>
<dbReference type="PROSITE" id="PS51725">
    <property type="entry name" value="ABM"/>
    <property type="match status" value="1"/>
</dbReference>
<gene>
    <name evidence="2" type="ORF">V6242_11900</name>
</gene>
<dbReference type="RefSeq" id="WP_341567507.1">
    <property type="nucleotide sequence ID" value="NZ_JBAKAR010000009.1"/>
</dbReference>
<evidence type="ECO:0000259" key="1">
    <source>
        <dbReference type="PROSITE" id="PS51725"/>
    </source>
</evidence>
<keyword evidence="2" id="KW-0503">Monooxygenase</keyword>
<proteinExistence type="predicted"/>
<dbReference type="InterPro" id="IPR007138">
    <property type="entry name" value="ABM_dom"/>
</dbReference>
<name>A0ABU9G5T5_9GAMM</name>